<gene>
    <name evidence="2" type="ORF">PGT21_005313</name>
</gene>
<organism evidence="2 3">
    <name type="scientific">Puccinia graminis f. sp. tritici</name>
    <dbReference type="NCBI Taxonomy" id="56615"/>
    <lineage>
        <taxon>Eukaryota</taxon>
        <taxon>Fungi</taxon>
        <taxon>Dikarya</taxon>
        <taxon>Basidiomycota</taxon>
        <taxon>Pucciniomycotina</taxon>
        <taxon>Pucciniomycetes</taxon>
        <taxon>Pucciniales</taxon>
        <taxon>Pucciniaceae</taxon>
        <taxon>Puccinia</taxon>
    </lineage>
</organism>
<keyword evidence="1" id="KW-0732">Signal</keyword>
<protein>
    <submittedName>
        <fullName evidence="2">Uncharacterized protein</fullName>
    </submittedName>
</protein>
<accession>A0A5B0NBJ2</accession>
<dbReference type="EMBL" id="VSWC01000105">
    <property type="protein sequence ID" value="KAA1086607.1"/>
    <property type="molecule type" value="Genomic_DNA"/>
</dbReference>
<keyword evidence="3" id="KW-1185">Reference proteome</keyword>
<sequence length="163" mass="18301">MLFPKILVVIQLLHYQSISAHPLLLSNNLVKRSLAMDTKEITYPEQELANGKKDYDKLSLVDVNFGTDEANVFPPAQCSTAPQVNTLESFEHSDFMRDSNSLKETIGDSKGGLSSTLPPQAIQYLFEQLIKSPSGIPGNFKYYENPGYFGSRLDYSLKQFQDD</sequence>
<comment type="caution">
    <text evidence="2">The sequence shown here is derived from an EMBL/GenBank/DDBJ whole genome shotgun (WGS) entry which is preliminary data.</text>
</comment>
<evidence type="ECO:0000256" key="1">
    <source>
        <dbReference type="SAM" id="SignalP"/>
    </source>
</evidence>
<dbReference type="AlphaFoldDB" id="A0A5B0NBJ2"/>
<feature type="signal peptide" evidence="1">
    <location>
        <begin position="1"/>
        <end position="20"/>
    </location>
</feature>
<evidence type="ECO:0000313" key="3">
    <source>
        <dbReference type="Proteomes" id="UP000324748"/>
    </source>
</evidence>
<reference evidence="2 3" key="1">
    <citation type="submission" date="2019-05" db="EMBL/GenBank/DDBJ databases">
        <title>Emergence of the Ug99 lineage of the wheat stem rust pathogen through somatic hybridization.</title>
        <authorList>
            <person name="Li F."/>
            <person name="Upadhyaya N.M."/>
            <person name="Sperschneider J."/>
            <person name="Matny O."/>
            <person name="Nguyen-Phuc H."/>
            <person name="Mago R."/>
            <person name="Raley C."/>
            <person name="Miller M.E."/>
            <person name="Silverstein K.A.T."/>
            <person name="Henningsen E."/>
            <person name="Hirsch C.D."/>
            <person name="Visser B."/>
            <person name="Pretorius Z.A."/>
            <person name="Steffenson B.J."/>
            <person name="Schwessinger B."/>
            <person name="Dodds P.N."/>
            <person name="Figueroa M."/>
        </authorList>
    </citation>
    <scope>NUCLEOTIDE SEQUENCE [LARGE SCALE GENOMIC DNA]</scope>
    <source>
        <strain evidence="2">21-0</strain>
    </source>
</reference>
<dbReference type="Proteomes" id="UP000324748">
    <property type="component" value="Unassembled WGS sequence"/>
</dbReference>
<name>A0A5B0NBJ2_PUCGR</name>
<evidence type="ECO:0000313" key="2">
    <source>
        <dbReference type="EMBL" id="KAA1086607.1"/>
    </source>
</evidence>
<feature type="chain" id="PRO_5022695500" evidence="1">
    <location>
        <begin position="21"/>
        <end position="163"/>
    </location>
</feature>
<proteinExistence type="predicted"/>